<dbReference type="OMA" id="DDPGWCF"/>
<evidence type="ECO:0000259" key="6">
    <source>
        <dbReference type="Pfam" id="PF00150"/>
    </source>
</evidence>
<dbReference type="STRING" id="945553.A0A0D2NN87"/>
<evidence type="ECO:0000256" key="3">
    <source>
        <dbReference type="ARBA" id="ARBA00023295"/>
    </source>
</evidence>
<dbReference type="Gene3D" id="3.20.20.80">
    <property type="entry name" value="Glycosidases"/>
    <property type="match status" value="1"/>
</dbReference>
<dbReference type="AlphaFoldDB" id="A0A0D2NN87"/>
<dbReference type="OrthoDB" id="1887033at2759"/>
<dbReference type="GO" id="GO:0005576">
    <property type="term" value="C:extracellular region"/>
    <property type="evidence" value="ECO:0007669"/>
    <property type="project" value="TreeGrafter"/>
</dbReference>
<dbReference type="Pfam" id="PF00150">
    <property type="entry name" value="Cellulase"/>
    <property type="match status" value="1"/>
</dbReference>
<evidence type="ECO:0000313" key="8">
    <source>
        <dbReference type="Proteomes" id="UP000054270"/>
    </source>
</evidence>
<comment type="similarity">
    <text evidence="1 4">Belongs to the glycosyl hydrolase 5 (cellulase A) family.</text>
</comment>
<keyword evidence="8" id="KW-1185">Reference proteome</keyword>
<dbReference type="PANTHER" id="PTHR31297:SF43">
    <property type="entry name" value="GLUCAN 1,3-BETA-GLUCOSIDASE 3"/>
    <property type="match status" value="1"/>
</dbReference>
<dbReference type="GO" id="GO:0046557">
    <property type="term" value="F:glucan endo-1,6-beta-glucosidase activity"/>
    <property type="evidence" value="ECO:0007669"/>
    <property type="project" value="TreeGrafter"/>
</dbReference>
<dbReference type="GO" id="GO:0009986">
    <property type="term" value="C:cell surface"/>
    <property type="evidence" value="ECO:0007669"/>
    <property type="project" value="TreeGrafter"/>
</dbReference>
<dbReference type="EMBL" id="KN817569">
    <property type="protein sequence ID" value="KJA20294.1"/>
    <property type="molecule type" value="Genomic_DNA"/>
</dbReference>
<reference evidence="8" key="1">
    <citation type="submission" date="2014-04" db="EMBL/GenBank/DDBJ databases">
        <title>Evolutionary Origins and Diversification of the Mycorrhizal Mutualists.</title>
        <authorList>
            <consortium name="DOE Joint Genome Institute"/>
            <consortium name="Mycorrhizal Genomics Consortium"/>
            <person name="Kohler A."/>
            <person name="Kuo A."/>
            <person name="Nagy L.G."/>
            <person name="Floudas D."/>
            <person name="Copeland A."/>
            <person name="Barry K.W."/>
            <person name="Cichocki N."/>
            <person name="Veneault-Fourrey C."/>
            <person name="LaButti K."/>
            <person name="Lindquist E.A."/>
            <person name="Lipzen A."/>
            <person name="Lundell T."/>
            <person name="Morin E."/>
            <person name="Murat C."/>
            <person name="Riley R."/>
            <person name="Ohm R."/>
            <person name="Sun H."/>
            <person name="Tunlid A."/>
            <person name="Henrissat B."/>
            <person name="Grigoriev I.V."/>
            <person name="Hibbett D.S."/>
            <person name="Martin F."/>
        </authorList>
    </citation>
    <scope>NUCLEOTIDE SEQUENCE [LARGE SCALE GENOMIC DNA]</scope>
    <source>
        <strain evidence="8">FD-334 SS-4</strain>
    </source>
</reference>
<dbReference type="Proteomes" id="UP000054270">
    <property type="component" value="Unassembled WGS sequence"/>
</dbReference>
<evidence type="ECO:0000256" key="5">
    <source>
        <dbReference type="SAM" id="MobiDB-lite"/>
    </source>
</evidence>
<feature type="domain" description="Glycoside hydrolase family 5" evidence="6">
    <location>
        <begin position="135"/>
        <end position="410"/>
    </location>
</feature>
<keyword evidence="3 4" id="KW-0326">Glycosidase</keyword>
<gene>
    <name evidence="7" type="ORF">HYPSUDRAFT_142439</name>
</gene>
<name>A0A0D2NN87_HYPSF</name>
<accession>A0A0D2NN87</accession>
<dbReference type="InterPro" id="IPR017853">
    <property type="entry name" value="GH"/>
</dbReference>
<sequence>MSRPGVDFSQGATGSVVQAPAVAYATDHLPDSAQGGDASDPASTSGNTTASSGASCVPEPYSAPPVEDQTFDPYDQTTSNVFRYRQQASVNLGSWFVHEKWMTPSVFKCAAGAQASELDIASGWGSVAGAQAVLERHWDTFITESDFNYLASIGINTVRLPIGYWTLGPNFTAGTAFEDVGQAYANSWPRVLRAINQAAHANIGVLLDLHGAVGSQNGQPHSGISDGQTQLFAIPENMDKTIAALEYVAGQLQSVNNVVGIQILNEPTYGTGLEDFYTRTIEALRATGPNAEDMPLYMHDGFQSDKFSPFIANRTDFVVQDHHSYFVFTPADQAESATQHTNDVNNTISPALLNTSKQDRRNLIVGEWSCALSPQSVESDGDATQVRKQFCTKQMQAYEADAAGWSFWSYMKEDCDNDPGWCFKAAVGKSLPHDFYTLRKSAAKDASLNATDVSDSDNLIMPTISKDILNLIGRPRPQAMAPLPNLAHRFAAIRARRDADPTSSGHAAAVNASTSRGYTDGMTTAKVFADKESRLGFTGQFILDAIKVAGPEQIPQSTQHAYRDGFLQGLKEGERVAKES</sequence>
<feature type="compositionally biased region" description="Low complexity" evidence="5">
    <location>
        <begin position="42"/>
        <end position="55"/>
    </location>
</feature>
<evidence type="ECO:0000256" key="4">
    <source>
        <dbReference type="RuleBase" id="RU361153"/>
    </source>
</evidence>
<dbReference type="PANTHER" id="PTHR31297">
    <property type="entry name" value="GLUCAN ENDO-1,6-BETA-GLUCOSIDASE B"/>
    <property type="match status" value="1"/>
</dbReference>
<organism evidence="7 8">
    <name type="scientific">Hypholoma sublateritium (strain FD-334 SS-4)</name>
    <dbReference type="NCBI Taxonomy" id="945553"/>
    <lineage>
        <taxon>Eukaryota</taxon>
        <taxon>Fungi</taxon>
        <taxon>Dikarya</taxon>
        <taxon>Basidiomycota</taxon>
        <taxon>Agaricomycotina</taxon>
        <taxon>Agaricomycetes</taxon>
        <taxon>Agaricomycetidae</taxon>
        <taxon>Agaricales</taxon>
        <taxon>Agaricineae</taxon>
        <taxon>Strophariaceae</taxon>
        <taxon>Hypholoma</taxon>
    </lineage>
</organism>
<dbReference type="InterPro" id="IPR001547">
    <property type="entry name" value="Glyco_hydro_5"/>
</dbReference>
<evidence type="ECO:0000256" key="1">
    <source>
        <dbReference type="ARBA" id="ARBA00005641"/>
    </source>
</evidence>
<protein>
    <submittedName>
        <fullName evidence="7">Glycoside hydrolase family 5 protein</fullName>
    </submittedName>
</protein>
<dbReference type="InterPro" id="IPR050386">
    <property type="entry name" value="Glycosyl_hydrolase_5"/>
</dbReference>
<proteinExistence type="inferred from homology"/>
<evidence type="ECO:0000256" key="2">
    <source>
        <dbReference type="ARBA" id="ARBA00022801"/>
    </source>
</evidence>
<feature type="region of interest" description="Disordered" evidence="5">
    <location>
        <begin position="27"/>
        <end position="74"/>
    </location>
</feature>
<dbReference type="GO" id="GO:0009251">
    <property type="term" value="P:glucan catabolic process"/>
    <property type="evidence" value="ECO:0007669"/>
    <property type="project" value="TreeGrafter"/>
</dbReference>
<evidence type="ECO:0000313" key="7">
    <source>
        <dbReference type="EMBL" id="KJA20294.1"/>
    </source>
</evidence>
<dbReference type="SUPFAM" id="SSF51445">
    <property type="entry name" value="(Trans)glycosidases"/>
    <property type="match status" value="1"/>
</dbReference>
<keyword evidence="2 4" id="KW-0378">Hydrolase</keyword>